<dbReference type="InterPro" id="IPR010613">
    <property type="entry name" value="PES"/>
</dbReference>
<dbReference type="InterPro" id="IPR001357">
    <property type="entry name" value="BRCT_dom"/>
</dbReference>
<evidence type="ECO:0000256" key="1">
    <source>
        <dbReference type="ARBA" id="ARBA00022517"/>
    </source>
</evidence>
<keyword evidence="1 4" id="KW-0690">Ribosome biogenesis</keyword>
<feature type="compositionally biased region" description="Acidic residues" evidence="5">
    <location>
        <begin position="272"/>
        <end position="282"/>
    </location>
</feature>
<sequence length="507" mass="58317">MGKLIKKGTKGNAANFITRQQALNKLQISLADFRRLCILKGIYPREPKNKKKANKGSTAPATFYYVKDIKYLLHEPLLAKFREHKAFTKKLNKVLHKGEFAAAKSLEENNKPIYSLDHIVKERYPTFIDALRDLDDALSMLFLFAMLPTDDKIKADVVSDCRQLIAEFQGYVMRSKSLRKVFFSIKGIYYQAEIKGQTITWIVPYQFSQNIPTDVDFRVMMTFLEFYRTLVGFVNFRLYTELNMTYPPKIDETGGFNLDENMPKGNARKEQEEEEEDEGETLDEFKSAADNDEKDDMLTKIQAASNEAAELQSLFEGQKFFLSRETPRYALEFMIRSCGGQVSWDPSVGVNPPFAESDETINYQITDRPSVRNRVLSRKYVQPQWVADCINARKILKPSLYEPGAELPAHLSPFVEARAGDYVPKAGVESEEEEEEEVEEEEKKPKKRTADEIEEEEAKEMATVMMTNKQRKLYNKMQHGIQQKAEEAAKLKEKKKALKKAKKTSSN</sequence>
<accession>A0A1X0QRH9</accession>
<evidence type="ECO:0000256" key="3">
    <source>
        <dbReference type="ARBA" id="ARBA00023242"/>
    </source>
</evidence>
<reference evidence="7" key="1">
    <citation type="journal article" date="2016" name="Proc. Natl. Acad. Sci. U.S.A.">
        <title>Lipid metabolic changes in an early divergent fungus govern the establishment of a mutualistic symbiosis with endobacteria.</title>
        <authorList>
            <person name="Lastovetsky O.A."/>
            <person name="Gaspar M.L."/>
            <person name="Mondo S.J."/>
            <person name="LaButti K.M."/>
            <person name="Sandor L."/>
            <person name="Grigoriev I.V."/>
            <person name="Henry S.A."/>
            <person name="Pawlowska T.E."/>
        </authorList>
    </citation>
    <scope>NUCLEOTIDE SEQUENCE [LARGE SCALE GENOMIC DNA]</scope>
    <source>
        <strain evidence="7">ATCC 52814</strain>
    </source>
</reference>
<dbReference type="OrthoDB" id="10264910at2759"/>
<comment type="similarity">
    <text evidence="4">Belongs to the pescadillo family.</text>
</comment>
<proteinExistence type="inferred from homology"/>
<dbReference type="VEuPathDB" id="FungiDB:BCV72DRAFT_338763"/>
<dbReference type="PANTHER" id="PTHR12221:SF6">
    <property type="entry name" value="PESCADILLO HOMOLOG"/>
    <property type="match status" value="1"/>
</dbReference>
<keyword evidence="3 4" id="KW-0539">Nucleus</keyword>
<organism evidence="7">
    <name type="scientific">Rhizopus microsporus var. microsporus</name>
    <dbReference type="NCBI Taxonomy" id="86635"/>
    <lineage>
        <taxon>Eukaryota</taxon>
        <taxon>Fungi</taxon>
        <taxon>Fungi incertae sedis</taxon>
        <taxon>Mucoromycota</taxon>
        <taxon>Mucoromycotina</taxon>
        <taxon>Mucoromycetes</taxon>
        <taxon>Mucorales</taxon>
        <taxon>Mucorineae</taxon>
        <taxon>Rhizopodaceae</taxon>
        <taxon>Rhizopus</taxon>
    </lineage>
</organism>
<dbReference type="GO" id="GO:0070545">
    <property type="term" value="C:PeBoW complex"/>
    <property type="evidence" value="ECO:0007669"/>
    <property type="project" value="TreeGrafter"/>
</dbReference>
<feature type="domain" description="BRCT" evidence="6">
    <location>
        <begin position="310"/>
        <end position="403"/>
    </location>
</feature>
<keyword evidence="2 4" id="KW-0698">rRNA processing</keyword>
<evidence type="ECO:0000256" key="5">
    <source>
        <dbReference type="SAM" id="MobiDB-lite"/>
    </source>
</evidence>
<feature type="region of interest" description="Disordered" evidence="5">
    <location>
        <begin position="253"/>
        <end position="283"/>
    </location>
</feature>
<feature type="compositionally biased region" description="Basic residues" evidence="5">
    <location>
        <begin position="492"/>
        <end position="507"/>
    </location>
</feature>
<dbReference type="SMART" id="SM00292">
    <property type="entry name" value="BRCT"/>
    <property type="match status" value="1"/>
</dbReference>
<dbReference type="PANTHER" id="PTHR12221">
    <property type="entry name" value="PESCADILLO - RELATED"/>
    <property type="match status" value="1"/>
</dbReference>
<comment type="subcellular location">
    <subcellularLocation>
        <location evidence="4">Nucleus</location>
        <location evidence="4">Nucleolus</location>
    </subcellularLocation>
    <subcellularLocation>
        <location evidence="4">Nucleus</location>
        <location evidence="4">Nucleoplasm</location>
    </subcellularLocation>
</comment>
<evidence type="ECO:0000259" key="6">
    <source>
        <dbReference type="PROSITE" id="PS50172"/>
    </source>
</evidence>
<dbReference type="Pfam" id="PF06732">
    <property type="entry name" value="Pescadillo_N"/>
    <property type="match status" value="1"/>
</dbReference>
<name>A0A1X0QRH9_RHIZD</name>
<dbReference type="GO" id="GO:0000463">
    <property type="term" value="P:maturation of LSU-rRNA from tricistronic rRNA transcript (SSU-rRNA, 5.8S rRNA, LSU-rRNA)"/>
    <property type="evidence" value="ECO:0007669"/>
    <property type="project" value="UniProtKB-UniRule"/>
</dbReference>
<dbReference type="FunFam" id="3.40.50.10190:FF:000002">
    <property type="entry name" value="Pescadillo homolog"/>
    <property type="match status" value="1"/>
</dbReference>
<protein>
    <recommendedName>
        <fullName evidence="4">Pescadillo homolog</fullName>
    </recommendedName>
    <alternativeName>
        <fullName evidence="4">Nucleolar protein 7 homolog</fullName>
    </alternativeName>
</protein>
<feature type="compositionally biased region" description="Acidic residues" evidence="5">
    <location>
        <begin position="429"/>
        <end position="440"/>
    </location>
</feature>
<dbReference type="EMBL" id="KV922056">
    <property type="protein sequence ID" value="ORE02348.1"/>
    <property type="molecule type" value="Genomic_DNA"/>
</dbReference>
<comment type="subunit">
    <text evidence="4">Component of the NOP7 complex, composed of ERB1, NOP7 and YTM1. Within the NOP7 complex ERB1 appears to interact directly with NOP7 and YTM1. The NOP7 complex also associates with the 66S pre-ribosome.</text>
</comment>
<dbReference type="GO" id="GO:0000466">
    <property type="term" value="P:maturation of 5.8S rRNA from tricistronic rRNA transcript (SSU-rRNA, 5.8S rRNA, LSU-rRNA)"/>
    <property type="evidence" value="ECO:0007669"/>
    <property type="project" value="UniProtKB-UniRule"/>
</dbReference>
<comment type="function">
    <text evidence="4">Component of the NOP7 complex, which is required for maturation of the 25S and 5.8S ribosomal RNAs and formation of the 60S ribosome.</text>
</comment>
<dbReference type="GO" id="GO:0003723">
    <property type="term" value="F:RNA binding"/>
    <property type="evidence" value="ECO:0007669"/>
    <property type="project" value="TreeGrafter"/>
</dbReference>
<dbReference type="GO" id="GO:0005654">
    <property type="term" value="C:nucleoplasm"/>
    <property type="evidence" value="ECO:0007669"/>
    <property type="project" value="UniProtKB-SubCell"/>
</dbReference>
<dbReference type="PROSITE" id="PS50172">
    <property type="entry name" value="BRCT"/>
    <property type="match status" value="1"/>
</dbReference>
<dbReference type="Gene3D" id="3.40.50.10190">
    <property type="entry name" value="BRCT domain"/>
    <property type="match status" value="1"/>
</dbReference>
<dbReference type="GO" id="GO:0043021">
    <property type="term" value="F:ribonucleoprotein complex binding"/>
    <property type="evidence" value="ECO:0007669"/>
    <property type="project" value="UniProtKB-UniRule"/>
</dbReference>
<evidence type="ECO:0000313" key="7">
    <source>
        <dbReference type="EMBL" id="ORE02348.1"/>
    </source>
</evidence>
<evidence type="ECO:0000256" key="4">
    <source>
        <dbReference type="HAMAP-Rule" id="MF_03028"/>
    </source>
</evidence>
<feature type="region of interest" description="Disordered" evidence="5">
    <location>
        <begin position="425"/>
        <end position="458"/>
    </location>
</feature>
<dbReference type="SUPFAM" id="SSF52113">
    <property type="entry name" value="BRCT domain"/>
    <property type="match status" value="1"/>
</dbReference>
<gene>
    <name evidence="4" type="primary">NOP7</name>
    <name evidence="7" type="ORF">BCV72DRAFT_338763</name>
</gene>
<dbReference type="GO" id="GO:0030687">
    <property type="term" value="C:preribosome, large subunit precursor"/>
    <property type="evidence" value="ECO:0007669"/>
    <property type="project" value="UniProtKB-UniRule"/>
</dbReference>
<dbReference type="InterPro" id="IPR036420">
    <property type="entry name" value="BRCT_dom_sf"/>
</dbReference>
<feature type="region of interest" description="Disordered" evidence="5">
    <location>
        <begin position="477"/>
        <end position="507"/>
    </location>
</feature>
<dbReference type="Proteomes" id="UP000242414">
    <property type="component" value="Unassembled WGS sequence"/>
</dbReference>
<evidence type="ECO:0000256" key="2">
    <source>
        <dbReference type="ARBA" id="ARBA00022552"/>
    </source>
</evidence>
<feature type="compositionally biased region" description="Basic and acidic residues" evidence="5">
    <location>
        <begin position="441"/>
        <end position="451"/>
    </location>
</feature>
<dbReference type="HAMAP" id="MF_03028">
    <property type="entry name" value="Pescadillo"/>
    <property type="match status" value="1"/>
</dbReference>
<dbReference type="AlphaFoldDB" id="A0A1X0QRH9"/>
<dbReference type="Pfam" id="PF16589">
    <property type="entry name" value="BRCT_2"/>
    <property type="match status" value="1"/>
</dbReference>
<dbReference type="CDD" id="cd17709">
    <property type="entry name" value="BRCT_pescadillo_like"/>
    <property type="match status" value="1"/>
</dbReference>